<keyword evidence="7 15" id="KW-0812">Transmembrane</keyword>
<gene>
    <name evidence="18" type="ORF">JMUB3870_2176</name>
</gene>
<feature type="domain" description="PTS EIIC type-1" evidence="17">
    <location>
        <begin position="110"/>
        <end position="484"/>
    </location>
</feature>
<dbReference type="GO" id="GO:0015771">
    <property type="term" value="P:trehalose transport"/>
    <property type="evidence" value="ECO:0007669"/>
    <property type="project" value="TreeGrafter"/>
</dbReference>
<dbReference type="PROSITE" id="PS51103">
    <property type="entry name" value="PTS_EIIC_TYPE_1"/>
    <property type="match status" value="1"/>
</dbReference>
<evidence type="ECO:0000256" key="5">
    <source>
        <dbReference type="ARBA" id="ARBA00022679"/>
    </source>
</evidence>
<evidence type="ECO:0000256" key="9">
    <source>
        <dbReference type="ARBA" id="ARBA00022989"/>
    </source>
</evidence>
<keyword evidence="5" id="KW-0808">Transferase</keyword>
<dbReference type="AlphaFoldDB" id="A0A510K319"/>
<dbReference type="GO" id="GO:0090589">
    <property type="term" value="F:protein-phosphocysteine-trehalose phosphotransferase system transporter activity"/>
    <property type="evidence" value="ECO:0007669"/>
    <property type="project" value="TreeGrafter"/>
</dbReference>
<keyword evidence="3" id="KW-1003">Cell membrane</keyword>
<dbReference type="CDD" id="cd00212">
    <property type="entry name" value="PTS_IIB_glc"/>
    <property type="match status" value="1"/>
</dbReference>
<feature type="transmembrane region" description="Helical" evidence="15">
    <location>
        <begin position="111"/>
        <end position="132"/>
    </location>
</feature>
<keyword evidence="6" id="KW-0598">Phosphotransferase system</keyword>
<dbReference type="InterPro" id="IPR013013">
    <property type="entry name" value="PTS_EIIC_1"/>
</dbReference>
<dbReference type="NCBIfam" id="TIGR00826">
    <property type="entry name" value="EIIB_glc"/>
    <property type="match status" value="1"/>
</dbReference>
<evidence type="ECO:0000256" key="2">
    <source>
        <dbReference type="ARBA" id="ARBA00022448"/>
    </source>
</evidence>
<evidence type="ECO:0000256" key="10">
    <source>
        <dbReference type="ARBA" id="ARBA00023136"/>
    </source>
</evidence>
<dbReference type="InterPro" id="IPR003352">
    <property type="entry name" value="PTS_EIIC"/>
</dbReference>
<dbReference type="PROSITE" id="PS01035">
    <property type="entry name" value="PTS_EIIB_TYPE_1_CYS"/>
    <property type="match status" value="1"/>
</dbReference>
<dbReference type="EMBL" id="AP019831">
    <property type="protein sequence ID" value="BBM46049.1"/>
    <property type="molecule type" value="Genomic_DNA"/>
</dbReference>
<dbReference type="InterPro" id="IPR018113">
    <property type="entry name" value="PTrfase_EIIB_Cys"/>
</dbReference>
<dbReference type="PANTHER" id="PTHR30175">
    <property type="entry name" value="PHOSPHOTRANSFERASE SYSTEM TRANSPORT PROTEIN"/>
    <property type="match status" value="1"/>
</dbReference>
<dbReference type="FunFam" id="3.30.1360.60:FF:000001">
    <property type="entry name" value="PTS system glucose-specific IIBC component PtsG"/>
    <property type="match status" value="1"/>
</dbReference>
<feature type="transmembrane region" description="Helical" evidence="15">
    <location>
        <begin position="184"/>
        <end position="201"/>
    </location>
</feature>
<feature type="transmembrane region" description="Helical" evidence="15">
    <location>
        <begin position="158"/>
        <end position="177"/>
    </location>
</feature>
<keyword evidence="4" id="KW-0762">Sugar transport</keyword>
<evidence type="ECO:0000256" key="3">
    <source>
        <dbReference type="ARBA" id="ARBA00022475"/>
    </source>
</evidence>
<evidence type="ECO:0000313" key="18">
    <source>
        <dbReference type="EMBL" id="BBM46049.1"/>
    </source>
</evidence>
<feature type="transmembrane region" description="Helical" evidence="15">
    <location>
        <begin position="377"/>
        <end position="399"/>
    </location>
</feature>
<dbReference type="PANTHER" id="PTHR30175:SF4">
    <property type="entry name" value="PTS SYSTEM TREHALOSE-SPECIFIC EIIBC COMPONENT"/>
    <property type="match status" value="1"/>
</dbReference>
<dbReference type="InterPro" id="IPR010973">
    <property type="entry name" value="PTS_IIBC_sucr"/>
</dbReference>
<dbReference type="GO" id="GO:0009401">
    <property type="term" value="P:phosphoenolpyruvate-dependent sugar phosphotransferase system"/>
    <property type="evidence" value="ECO:0007669"/>
    <property type="project" value="UniProtKB-KW"/>
</dbReference>
<sequence length="484" mass="51394">MADKNYEKTAKEILEAVGGKENVVSGAHCATRLRLVLKDNSKINKDKLDNIELVKGSFNNAGQFQIILGTGIVNEVFKFFSQAAELSEVGKEELKEIAAKKGNVFQRMLKSLADVFVPILPALVASGLLMGINNVLTSKGLFVAGKTLIEVFPQFTDLANMINLFSNAAFVFLPVLIGFHAAKNFGGTPVLGAVIGAIMIHPDLLNGYGYGEALAKHAIPYWNIFGLNIAQVGYQGTVLPIIASSFILAKIETFTRKHVPAILDMIITPLVSVLLTAFITFTVIGPVMRVIGDSMTNGVLWLFFDLGPLGGAIYGVVYPLLVITGMHHSMAASEMQILANIAKLGGSPTFAVVSASNVAQGAAALACFFFMKKDKKIQSVASAAGISALLGITEPAVFGVNLNLKFPFLAALIGSAVGSGYAVWMKVLSVSQGPAGIPGVIVMRPQSMIQFLVSITISFVVTFIVTYLFVKIFNGKGGKNNGVA</sequence>
<proteinExistence type="predicted"/>
<feature type="transmembrane region" description="Helical" evidence="15">
    <location>
        <begin position="221"/>
        <end position="249"/>
    </location>
</feature>
<keyword evidence="19" id="KW-1185">Reference proteome</keyword>
<evidence type="ECO:0000256" key="14">
    <source>
        <dbReference type="PROSITE-ProRule" id="PRU00421"/>
    </source>
</evidence>
<evidence type="ECO:0000256" key="8">
    <source>
        <dbReference type="ARBA" id="ARBA00022777"/>
    </source>
</evidence>
<comment type="function">
    <text evidence="12">The phosphoenolpyruvate-dependent sugar phosphotransferase system (sugar PTS), a major carbohydrate active transport system, catalyzes the phosphorylation of incoming sugar substrates concomitantly with their translocation across the cell membrane. This system is involved in sucrose transport.</text>
</comment>
<keyword evidence="2" id="KW-0813">Transport</keyword>
<keyword evidence="9 15" id="KW-1133">Transmembrane helix</keyword>
<feature type="transmembrane region" description="Helical" evidence="15">
    <location>
        <begin position="299"/>
        <end position="323"/>
    </location>
</feature>
<evidence type="ECO:0000259" key="17">
    <source>
        <dbReference type="PROSITE" id="PS51103"/>
    </source>
</evidence>
<dbReference type="NCBIfam" id="TIGR01996">
    <property type="entry name" value="PTS-II-BC-sucr"/>
    <property type="match status" value="1"/>
</dbReference>
<dbReference type="GO" id="GO:0008982">
    <property type="term" value="F:protein-N(PI)-phosphohistidine-sugar phosphotransferase activity"/>
    <property type="evidence" value="ECO:0007669"/>
    <property type="project" value="InterPro"/>
</dbReference>
<dbReference type="PROSITE" id="PS51098">
    <property type="entry name" value="PTS_EIIB_TYPE_1"/>
    <property type="match status" value="1"/>
</dbReference>
<dbReference type="Pfam" id="PF02378">
    <property type="entry name" value="PTS_EIIC"/>
    <property type="match status" value="1"/>
</dbReference>
<feature type="active site" description="Phosphocysteine intermediate; for EIIB activity" evidence="14">
    <location>
        <position position="29"/>
    </location>
</feature>
<evidence type="ECO:0000313" key="19">
    <source>
        <dbReference type="Proteomes" id="UP000422644"/>
    </source>
</evidence>
<keyword evidence="8" id="KW-0418">Kinase</keyword>
<protein>
    <recommendedName>
        <fullName evidence="11">protein-N(pi)-phosphohistidine--sucrose phosphotransferase</fullName>
        <ecNumber evidence="11">2.7.1.211</ecNumber>
    </recommendedName>
</protein>
<feature type="domain" description="PTS EIIB type-1" evidence="16">
    <location>
        <begin position="7"/>
        <end position="90"/>
    </location>
</feature>
<organism evidence="18 19">
    <name type="scientific">Leptotrichia trevisanii</name>
    <dbReference type="NCBI Taxonomy" id="109328"/>
    <lineage>
        <taxon>Bacteria</taxon>
        <taxon>Fusobacteriati</taxon>
        <taxon>Fusobacteriota</taxon>
        <taxon>Fusobacteriia</taxon>
        <taxon>Fusobacteriales</taxon>
        <taxon>Leptotrichiaceae</taxon>
        <taxon>Leptotrichia</taxon>
    </lineage>
</organism>
<evidence type="ECO:0000256" key="13">
    <source>
        <dbReference type="ARBA" id="ARBA00048931"/>
    </source>
</evidence>
<keyword evidence="10 15" id="KW-0472">Membrane</keyword>
<dbReference type="GO" id="GO:0005886">
    <property type="term" value="C:plasma membrane"/>
    <property type="evidence" value="ECO:0007669"/>
    <property type="project" value="UniProtKB-SubCell"/>
</dbReference>
<dbReference type="OrthoDB" id="92465at2"/>
<dbReference type="RefSeq" id="WP_155283090.1">
    <property type="nucleotide sequence ID" value="NZ_AP019831.1"/>
</dbReference>
<comment type="subcellular location">
    <subcellularLocation>
        <location evidence="1">Cell membrane</location>
        <topology evidence="1">Multi-pass membrane protein</topology>
    </subcellularLocation>
</comment>
<evidence type="ECO:0000256" key="6">
    <source>
        <dbReference type="ARBA" id="ARBA00022683"/>
    </source>
</evidence>
<evidence type="ECO:0000256" key="12">
    <source>
        <dbReference type="ARBA" id="ARBA00045139"/>
    </source>
</evidence>
<dbReference type="Proteomes" id="UP000422644">
    <property type="component" value="Chromosome"/>
</dbReference>
<evidence type="ECO:0000256" key="4">
    <source>
        <dbReference type="ARBA" id="ARBA00022597"/>
    </source>
</evidence>
<dbReference type="InterPro" id="IPR001996">
    <property type="entry name" value="PTS_IIB_1"/>
</dbReference>
<evidence type="ECO:0000256" key="7">
    <source>
        <dbReference type="ARBA" id="ARBA00022692"/>
    </source>
</evidence>
<evidence type="ECO:0000256" key="15">
    <source>
        <dbReference type="SAM" id="Phobius"/>
    </source>
</evidence>
<feature type="transmembrane region" description="Helical" evidence="15">
    <location>
        <begin position="261"/>
        <end position="287"/>
    </location>
</feature>
<dbReference type="InterPro" id="IPR036878">
    <property type="entry name" value="Glu_permease_IIB"/>
</dbReference>
<feature type="transmembrane region" description="Helical" evidence="15">
    <location>
        <begin position="448"/>
        <end position="470"/>
    </location>
</feature>
<dbReference type="InterPro" id="IPR050558">
    <property type="entry name" value="PTS_Sugar-Specific_Components"/>
</dbReference>
<evidence type="ECO:0000256" key="1">
    <source>
        <dbReference type="ARBA" id="ARBA00004651"/>
    </source>
</evidence>
<reference evidence="18 19" key="1">
    <citation type="submission" date="2019-07" db="EMBL/GenBank/DDBJ databases">
        <title>Complete Genome Sequence of Leptotrichia trevisanii Strain JMUB3870.</title>
        <authorList>
            <person name="Watanabe S."/>
            <person name="Cui L."/>
        </authorList>
    </citation>
    <scope>NUCLEOTIDE SEQUENCE [LARGE SCALE GENOMIC DNA]</scope>
    <source>
        <strain evidence="18 19">JMUB3870</strain>
    </source>
</reference>
<evidence type="ECO:0000259" key="16">
    <source>
        <dbReference type="PROSITE" id="PS51098"/>
    </source>
</evidence>
<accession>A0A510K319</accession>
<dbReference type="EC" id="2.7.1.211" evidence="11"/>
<evidence type="ECO:0000256" key="11">
    <source>
        <dbReference type="ARBA" id="ARBA00044053"/>
    </source>
</evidence>
<comment type="catalytic activity">
    <reaction evidence="13">
        <text>N(pros)-phospho-L-histidyl-[protein](out) + sucrose = sucrose 6(G)-phosphate(in) + L-histidyl-[protein]</text>
        <dbReference type="Rhea" id="RHEA:49236"/>
        <dbReference type="Rhea" id="RHEA-COMP:9745"/>
        <dbReference type="Rhea" id="RHEA-COMP:9746"/>
        <dbReference type="ChEBI" id="CHEBI:17992"/>
        <dbReference type="ChEBI" id="CHEBI:29979"/>
        <dbReference type="ChEBI" id="CHEBI:64837"/>
        <dbReference type="ChEBI" id="CHEBI:91002"/>
        <dbReference type="EC" id="2.7.1.211"/>
    </reaction>
</comment>
<name>A0A510K319_9FUSO</name>
<dbReference type="Pfam" id="PF00367">
    <property type="entry name" value="PTS_EIIB"/>
    <property type="match status" value="1"/>
</dbReference>
<dbReference type="GO" id="GO:0016301">
    <property type="term" value="F:kinase activity"/>
    <property type="evidence" value="ECO:0007669"/>
    <property type="project" value="UniProtKB-KW"/>
</dbReference>
<feature type="transmembrane region" description="Helical" evidence="15">
    <location>
        <begin position="344"/>
        <end position="371"/>
    </location>
</feature>
<feature type="transmembrane region" description="Helical" evidence="15">
    <location>
        <begin position="406"/>
        <end position="424"/>
    </location>
</feature>
<dbReference type="SUPFAM" id="SSF55604">
    <property type="entry name" value="Glucose permease domain IIB"/>
    <property type="match status" value="1"/>
</dbReference>
<dbReference type="Gene3D" id="3.30.1360.60">
    <property type="entry name" value="Glucose permease domain IIB"/>
    <property type="match status" value="1"/>
</dbReference>